<comment type="subcellular location">
    <subcellularLocation>
        <location evidence="2">Cytoplasm</location>
    </subcellularLocation>
</comment>
<organism evidence="3 4">
    <name type="scientific">Martelella lutilitoris</name>
    <dbReference type="NCBI Taxonomy" id="2583532"/>
    <lineage>
        <taxon>Bacteria</taxon>
        <taxon>Pseudomonadati</taxon>
        <taxon>Pseudomonadota</taxon>
        <taxon>Alphaproteobacteria</taxon>
        <taxon>Hyphomicrobiales</taxon>
        <taxon>Aurantimonadaceae</taxon>
        <taxon>Martelella</taxon>
    </lineage>
</organism>
<dbReference type="EMBL" id="CP066786">
    <property type="protein sequence ID" value="QQM29104.1"/>
    <property type="molecule type" value="Genomic_DNA"/>
</dbReference>
<evidence type="ECO:0000256" key="1">
    <source>
        <dbReference type="ARBA" id="ARBA00007768"/>
    </source>
</evidence>
<name>A0A7T7KKQ1_9HYPH</name>
<dbReference type="InterPro" id="IPR036822">
    <property type="entry name" value="CutC-like_dom_sf"/>
</dbReference>
<reference evidence="3 4" key="1">
    <citation type="submission" date="2020-12" db="EMBL/GenBank/DDBJ databases">
        <authorList>
            <person name="Zheng R.K."/>
            <person name="Sun C.M."/>
        </authorList>
    </citation>
    <scope>NUCLEOTIDE SEQUENCE [LARGE SCALE GENOMIC DNA]</scope>
    <source>
        <strain evidence="3 4">ZRK001</strain>
    </source>
</reference>
<accession>A0A7T7KKQ1</accession>
<dbReference type="FunFam" id="3.20.20.380:FF:000001">
    <property type="entry name" value="Copper homeostasis protein CutC"/>
    <property type="match status" value="1"/>
</dbReference>
<dbReference type="Gene3D" id="3.20.20.380">
    <property type="entry name" value="Copper homeostasis (CutC) domain"/>
    <property type="match status" value="1"/>
</dbReference>
<dbReference type="KEGG" id="mlut:JET14_12225"/>
<dbReference type="HAMAP" id="MF_00795">
    <property type="entry name" value="CutC"/>
    <property type="match status" value="1"/>
</dbReference>
<comment type="similarity">
    <text evidence="1 2">Belongs to the CutC family.</text>
</comment>
<dbReference type="Proteomes" id="UP000596083">
    <property type="component" value="Chromosome"/>
</dbReference>
<evidence type="ECO:0000256" key="2">
    <source>
        <dbReference type="HAMAP-Rule" id="MF_00795"/>
    </source>
</evidence>
<gene>
    <name evidence="2" type="primary">cutC</name>
    <name evidence="3" type="ORF">JET14_12225</name>
</gene>
<dbReference type="GO" id="GO:0005737">
    <property type="term" value="C:cytoplasm"/>
    <property type="evidence" value="ECO:0007669"/>
    <property type="project" value="UniProtKB-SubCell"/>
</dbReference>
<dbReference type="PANTHER" id="PTHR12598">
    <property type="entry name" value="COPPER HOMEOSTASIS PROTEIN CUTC"/>
    <property type="match status" value="1"/>
</dbReference>
<sequence>MAMIEICVEGFEEALAAEQAGADRVELCAALSEGGITPSIAQIRLATARCSIPVYVIIRPRGGDFLYTEAEFEAILEDIATARTEGADGVVTGFLTEDGRIDIARMKKAVAAARPMGVTCHRAFDMTRDPKEAIDDLIAAGVDRVLSSGQRANAQDGIDVLKAMIGHADGRIIVMVCGDPDPRLLFDGPVRPDAVDFHFGATGYRESPMRFRNPHVFMGKEQDNREYRRRALDGEAIAARAERLLRLAAS</sequence>
<protein>
    <recommendedName>
        <fullName evidence="2">PF03932 family protein CutC</fullName>
    </recommendedName>
</protein>
<dbReference type="RefSeq" id="WP_200333846.1">
    <property type="nucleotide sequence ID" value="NZ_CP066786.1"/>
</dbReference>
<dbReference type="GO" id="GO:0005507">
    <property type="term" value="F:copper ion binding"/>
    <property type="evidence" value="ECO:0007669"/>
    <property type="project" value="TreeGrafter"/>
</dbReference>
<dbReference type="AlphaFoldDB" id="A0A7T7KKQ1"/>
<proteinExistence type="inferred from homology"/>
<keyword evidence="2" id="KW-0963">Cytoplasm</keyword>
<comment type="caution">
    <text evidence="2">Once thought to be involved in copper homeostasis, experiments in E.coli have shown this is not the case.</text>
</comment>
<dbReference type="InterPro" id="IPR005627">
    <property type="entry name" value="CutC-like"/>
</dbReference>
<evidence type="ECO:0000313" key="4">
    <source>
        <dbReference type="Proteomes" id="UP000596083"/>
    </source>
</evidence>
<dbReference type="PANTHER" id="PTHR12598:SF0">
    <property type="entry name" value="COPPER HOMEOSTASIS PROTEIN CUTC HOMOLOG"/>
    <property type="match status" value="1"/>
</dbReference>
<evidence type="ECO:0000313" key="3">
    <source>
        <dbReference type="EMBL" id="QQM29104.1"/>
    </source>
</evidence>
<dbReference type="SUPFAM" id="SSF110395">
    <property type="entry name" value="CutC-like"/>
    <property type="match status" value="1"/>
</dbReference>
<dbReference type="Pfam" id="PF03932">
    <property type="entry name" value="CutC"/>
    <property type="match status" value="1"/>
</dbReference>